<dbReference type="PANTHER" id="PTHR23028">
    <property type="entry name" value="ACETYLTRANSFERASE"/>
    <property type="match status" value="1"/>
</dbReference>
<dbReference type="EMBL" id="BMYU01000001">
    <property type="protein sequence ID" value="GGX29172.1"/>
    <property type="molecule type" value="Genomic_DNA"/>
</dbReference>
<feature type="transmembrane region" description="Helical" evidence="1">
    <location>
        <begin position="223"/>
        <end position="241"/>
    </location>
</feature>
<protein>
    <recommendedName>
        <fullName evidence="2">Acyltransferase 3 domain-containing protein</fullName>
    </recommendedName>
</protein>
<keyword evidence="1" id="KW-0472">Membrane</keyword>
<sequence length="349" mass="39574">MSHGSSRIAALDGLRAVSILLVLISHAWLGHIVPGGLGVTIFFFISGFIITRLMISEWDTTGSMRISHFYIRRFFRLMPALTVFIFLSVLTLQLAGQGVGWKEILAVFLYTANYYGIFIGFSGDTFPPPLAITWSLAVEEHFYLIFPSLFVGLIVSWKRFVSLIVGVLVIVLCWRCWLAFGVGLEQLPHYRIYKATDTRVDSILYGTLLAVLLARKQALWERLNNMHCFVAGTAIILATLLIRSEEFRESLRYSLQGLALFLLFPYAVLSNSAISQLLSNRFFLYVGKISYSLYLYHWLAFGIVVFWMGNAALIWRILAMTLLSFVMADLSYRCVENPGLRAGRKFLKS</sequence>
<dbReference type="InterPro" id="IPR002656">
    <property type="entry name" value="Acyl_transf_3_dom"/>
</dbReference>
<dbReference type="PANTHER" id="PTHR23028:SF53">
    <property type="entry name" value="ACYL_TRANSF_3 DOMAIN-CONTAINING PROTEIN"/>
    <property type="match status" value="1"/>
</dbReference>
<reference evidence="4" key="1">
    <citation type="journal article" date="2019" name="Int. J. Syst. Evol. Microbiol.">
        <title>The Global Catalogue of Microorganisms (GCM) 10K type strain sequencing project: providing services to taxonomists for standard genome sequencing and annotation.</title>
        <authorList>
            <consortium name="The Broad Institute Genomics Platform"/>
            <consortium name="The Broad Institute Genome Sequencing Center for Infectious Disease"/>
            <person name="Wu L."/>
            <person name="Ma J."/>
        </authorList>
    </citation>
    <scope>NUCLEOTIDE SEQUENCE [LARGE SCALE GENOMIC DNA]</scope>
    <source>
        <strain evidence="4">KCTC 23917</strain>
    </source>
</reference>
<evidence type="ECO:0000259" key="2">
    <source>
        <dbReference type="Pfam" id="PF01757"/>
    </source>
</evidence>
<feature type="transmembrane region" description="Helical" evidence="1">
    <location>
        <begin position="74"/>
        <end position="92"/>
    </location>
</feature>
<dbReference type="Pfam" id="PF01757">
    <property type="entry name" value="Acyl_transf_3"/>
    <property type="match status" value="1"/>
</dbReference>
<organism evidence="3 4">
    <name type="scientific">Undibacterium squillarum</name>
    <dbReference type="NCBI Taxonomy" id="1131567"/>
    <lineage>
        <taxon>Bacteria</taxon>
        <taxon>Pseudomonadati</taxon>
        <taxon>Pseudomonadota</taxon>
        <taxon>Betaproteobacteria</taxon>
        <taxon>Burkholderiales</taxon>
        <taxon>Oxalobacteraceae</taxon>
        <taxon>Undibacterium</taxon>
    </lineage>
</organism>
<proteinExistence type="predicted"/>
<feature type="transmembrane region" description="Helical" evidence="1">
    <location>
        <begin position="282"/>
        <end position="307"/>
    </location>
</feature>
<feature type="transmembrane region" description="Helical" evidence="1">
    <location>
        <begin position="12"/>
        <end position="29"/>
    </location>
</feature>
<accession>A0ABQ2XQR9</accession>
<feature type="transmembrane region" description="Helical" evidence="1">
    <location>
        <begin position="163"/>
        <end position="184"/>
    </location>
</feature>
<feature type="domain" description="Acyltransferase 3" evidence="2">
    <location>
        <begin position="9"/>
        <end position="330"/>
    </location>
</feature>
<evidence type="ECO:0000313" key="3">
    <source>
        <dbReference type="EMBL" id="GGX29172.1"/>
    </source>
</evidence>
<feature type="transmembrane region" description="Helical" evidence="1">
    <location>
        <begin position="104"/>
        <end position="121"/>
    </location>
</feature>
<dbReference type="InterPro" id="IPR050879">
    <property type="entry name" value="Acyltransferase_3"/>
</dbReference>
<comment type="caution">
    <text evidence="3">The sequence shown here is derived from an EMBL/GenBank/DDBJ whole genome shotgun (WGS) entry which is preliminary data.</text>
</comment>
<dbReference type="Proteomes" id="UP000653343">
    <property type="component" value="Unassembled WGS sequence"/>
</dbReference>
<keyword evidence="4" id="KW-1185">Reference proteome</keyword>
<keyword evidence="1" id="KW-1133">Transmembrane helix</keyword>
<dbReference type="RefSeq" id="WP_189355188.1">
    <property type="nucleotide sequence ID" value="NZ_BMYU01000001.1"/>
</dbReference>
<evidence type="ECO:0000256" key="1">
    <source>
        <dbReference type="SAM" id="Phobius"/>
    </source>
</evidence>
<gene>
    <name evidence="3" type="ORF">GCM10010946_02460</name>
</gene>
<feature type="transmembrane region" description="Helical" evidence="1">
    <location>
        <begin position="35"/>
        <end position="54"/>
    </location>
</feature>
<feature type="transmembrane region" description="Helical" evidence="1">
    <location>
        <begin position="141"/>
        <end position="157"/>
    </location>
</feature>
<feature type="transmembrane region" description="Helical" evidence="1">
    <location>
        <begin position="253"/>
        <end position="270"/>
    </location>
</feature>
<keyword evidence="1" id="KW-0812">Transmembrane</keyword>
<name>A0ABQ2XQR9_9BURK</name>
<evidence type="ECO:0000313" key="4">
    <source>
        <dbReference type="Proteomes" id="UP000653343"/>
    </source>
</evidence>